<accession>A0A6C0DZI8</accession>
<proteinExistence type="predicted"/>
<feature type="compositionally biased region" description="Polar residues" evidence="1">
    <location>
        <begin position="181"/>
        <end position="191"/>
    </location>
</feature>
<name>A0A6C0DZI8_9ZZZZ</name>
<organism evidence="2">
    <name type="scientific">viral metagenome</name>
    <dbReference type="NCBI Taxonomy" id="1070528"/>
    <lineage>
        <taxon>unclassified sequences</taxon>
        <taxon>metagenomes</taxon>
        <taxon>organismal metagenomes</taxon>
    </lineage>
</organism>
<sequence length="263" mass="29885">MTIKFIIILVVIAVAIFILSQLINSAKNSIEEKIENNESLIQKQHTELVEMLKKEMASNYNKYKTSTNDMIQQFRIMNSMEKQHITMLSDDYVEMETENVNLNMGTNDSKEPTKLYMSETTGTNNVEYITTRLTNPTKSQLSGQNMSDSDSSKLSQKFNKSKSQEKSQTKSQTKSQEKSQDISQDISQEITLGNTNKGETVVLRTGKNTVVDDLSLNTNDVKLMTINNYTKSSLEEMAKEHNIEIPPKATKNIIYAKLKEVML</sequence>
<dbReference type="EMBL" id="MN739698">
    <property type="protein sequence ID" value="QHT21908.1"/>
    <property type="molecule type" value="Genomic_DNA"/>
</dbReference>
<evidence type="ECO:0000313" key="2">
    <source>
        <dbReference type="EMBL" id="QHT21908.1"/>
    </source>
</evidence>
<dbReference type="AlphaFoldDB" id="A0A6C0DZI8"/>
<protein>
    <submittedName>
        <fullName evidence="2">Uncharacterized protein</fullName>
    </submittedName>
</protein>
<feature type="compositionally biased region" description="Polar residues" evidence="1">
    <location>
        <begin position="134"/>
        <end position="158"/>
    </location>
</feature>
<evidence type="ECO:0000256" key="1">
    <source>
        <dbReference type="SAM" id="MobiDB-lite"/>
    </source>
</evidence>
<reference evidence="2" key="1">
    <citation type="journal article" date="2020" name="Nature">
        <title>Giant virus diversity and host interactions through global metagenomics.</title>
        <authorList>
            <person name="Schulz F."/>
            <person name="Roux S."/>
            <person name="Paez-Espino D."/>
            <person name="Jungbluth S."/>
            <person name="Walsh D.A."/>
            <person name="Denef V.J."/>
            <person name="McMahon K.D."/>
            <person name="Konstantinidis K.T."/>
            <person name="Eloe-Fadrosh E.A."/>
            <person name="Kyrpides N.C."/>
            <person name="Woyke T."/>
        </authorList>
    </citation>
    <scope>NUCLEOTIDE SEQUENCE</scope>
    <source>
        <strain evidence="2">GVMAG-M-3300023179-103</strain>
    </source>
</reference>
<feature type="region of interest" description="Disordered" evidence="1">
    <location>
        <begin position="134"/>
        <end position="191"/>
    </location>
</feature>